<dbReference type="GO" id="GO:0004316">
    <property type="term" value="F:3-oxoacyl-[acyl-carrier-protein] reductase (NADPH) activity"/>
    <property type="evidence" value="ECO:0007669"/>
    <property type="project" value="UniProtKB-EC"/>
</dbReference>
<dbReference type="EMBL" id="JPOX01000014">
    <property type="protein sequence ID" value="KFX47786.1"/>
    <property type="molecule type" value="Genomic_DNA"/>
</dbReference>
<evidence type="ECO:0000313" key="6">
    <source>
        <dbReference type="EMBL" id="KFX47786.1"/>
    </source>
</evidence>
<evidence type="ECO:0000256" key="4">
    <source>
        <dbReference type="ARBA" id="ARBA00048508"/>
    </source>
</evidence>
<comment type="caution">
    <text evidence="6">The sequence shown here is derived from an EMBL/GenBank/DDBJ whole genome shotgun (WGS) entry which is preliminary data.</text>
</comment>
<keyword evidence="3" id="KW-0521">NADP</keyword>
<organism evidence="6">
    <name type="scientific">Talaromyces marneffei PM1</name>
    <dbReference type="NCBI Taxonomy" id="1077442"/>
    <lineage>
        <taxon>Eukaryota</taxon>
        <taxon>Fungi</taxon>
        <taxon>Dikarya</taxon>
        <taxon>Ascomycota</taxon>
        <taxon>Pezizomycotina</taxon>
        <taxon>Eurotiomycetes</taxon>
        <taxon>Eurotiomycetidae</taxon>
        <taxon>Eurotiales</taxon>
        <taxon>Trichocomaceae</taxon>
        <taxon>Talaromyces</taxon>
        <taxon>Talaromyces sect. Talaromyces</taxon>
    </lineage>
</organism>
<dbReference type="Gene3D" id="3.40.50.720">
    <property type="entry name" value="NAD(P)-binding Rossmann-like Domain"/>
    <property type="match status" value="1"/>
</dbReference>
<dbReference type="CDD" id="cd05233">
    <property type="entry name" value="SDR_c"/>
    <property type="match status" value="1"/>
</dbReference>
<dbReference type="HOGENOM" id="CLU_010194_1_0_1"/>
<comment type="catalytic activity">
    <reaction evidence="4">
        <text>a (3R)-hydroxyacyl-[ACP] + NADP(+) = a 3-oxoacyl-[ACP] + NADPH + H(+)</text>
        <dbReference type="Rhea" id="RHEA:17397"/>
        <dbReference type="Rhea" id="RHEA-COMP:9916"/>
        <dbReference type="Rhea" id="RHEA-COMP:9945"/>
        <dbReference type="ChEBI" id="CHEBI:15378"/>
        <dbReference type="ChEBI" id="CHEBI:57783"/>
        <dbReference type="ChEBI" id="CHEBI:58349"/>
        <dbReference type="ChEBI" id="CHEBI:78776"/>
        <dbReference type="ChEBI" id="CHEBI:78827"/>
        <dbReference type="EC" id="1.1.1.100"/>
    </reaction>
</comment>
<sequence>MSALILQSKVAIVTGCSSGIGLSTTLSLLSHGARVLGIDVAPFDYSLPEEQKPLLVFHQADLTNSSAITEAVTTCKAKFGPRIDILVNAAGVGDGFSSADTVTDGEWDRIISINLTAPVRLMRAVLPSMIEHQQGAIVNICSRASTSGATAGIAYTASKHGLAGATKNVAWRFRNQGIRCNAVCPGGVVTNIAKSVNMECFDPAGFAEFQPIFGLHVGTDQATGLPAPHIAPEDVAQGILFLVSEQASKINGVLLPVDTAWSTI</sequence>
<dbReference type="PANTHER" id="PTHR42879">
    <property type="entry name" value="3-OXOACYL-(ACYL-CARRIER-PROTEIN) REDUCTASE"/>
    <property type="match status" value="1"/>
</dbReference>
<dbReference type="PRINTS" id="PR00081">
    <property type="entry name" value="GDHRDH"/>
</dbReference>
<dbReference type="SUPFAM" id="SSF51735">
    <property type="entry name" value="NAD(P)-binding Rossmann-fold domains"/>
    <property type="match status" value="1"/>
</dbReference>
<comment type="similarity">
    <text evidence="1 5">Belongs to the short-chain dehydrogenases/reductases (SDR) family.</text>
</comment>
<evidence type="ECO:0000256" key="2">
    <source>
        <dbReference type="ARBA" id="ARBA00012948"/>
    </source>
</evidence>
<accession>A0A093VMA5</accession>
<dbReference type="eggNOG" id="KOG0725">
    <property type="taxonomic scope" value="Eukaryota"/>
</dbReference>
<evidence type="ECO:0000256" key="5">
    <source>
        <dbReference type="RuleBase" id="RU000363"/>
    </source>
</evidence>
<dbReference type="FunFam" id="3.40.50.720:FF:000084">
    <property type="entry name" value="Short-chain dehydrogenase reductase"/>
    <property type="match status" value="1"/>
</dbReference>
<reference evidence="6" key="1">
    <citation type="journal article" date="2014" name="PLoS Genet.">
        <title>Signature Gene Expression Reveals Novel Clues to the Molecular Mechanisms of Dimorphic Transition in Penicillium marneffei.</title>
        <authorList>
            <person name="Yang E."/>
            <person name="Wang G."/>
            <person name="Cai J."/>
            <person name="Woo P.C."/>
            <person name="Lau S.K."/>
            <person name="Yuen K.-Y."/>
            <person name="Chow W.-N."/>
            <person name="Lin X."/>
        </authorList>
    </citation>
    <scope>NUCLEOTIDE SEQUENCE [LARGE SCALE GENOMIC DNA]</scope>
    <source>
        <strain evidence="6">PM1</strain>
    </source>
</reference>
<dbReference type="InterPro" id="IPR036291">
    <property type="entry name" value="NAD(P)-bd_dom_sf"/>
</dbReference>
<dbReference type="AlphaFoldDB" id="A0A093VMA5"/>
<dbReference type="InterPro" id="IPR050259">
    <property type="entry name" value="SDR"/>
</dbReference>
<evidence type="ECO:0000256" key="3">
    <source>
        <dbReference type="ARBA" id="ARBA00022857"/>
    </source>
</evidence>
<dbReference type="PRINTS" id="PR00080">
    <property type="entry name" value="SDRFAMILY"/>
</dbReference>
<gene>
    <name evidence="6" type="ORF">GQ26_0141850</name>
</gene>
<dbReference type="Pfam" id="PF00106">
    <property type="entry name" value="adh_short"/>
    <property type="match status" value="1"/>
</dbReference>
<dbReference type="PANTHER" id="PTHR42879:SF2">
    <property type="entry name" value="3-OXOACYL-[ACYL-CARRIER-PROTEIN] REDUCTASE FABG"/>
    <property type="match status" value="1"/>
</dbReference>
<protein>
    <recommendedName>
        <fullName evidence="2">3-oxoacyl-[acyl-carrier-protein] reductase</fullName>
        <ecNumber evidence="2">1.1.1.100</ecNumber>
    </recommendedName>
</protein>
<dbReference type="EC" id="1.1.1.100" evidence="2"/>
<proteinExistence type="inferred from homology"/>
<name>A0A093VMA5_TALMA</name>
<dbReference type="InterPro" id="IPR002347">
    <property type="entry name" value="SDR_fam"/>
</dbReference>
<evidence type="ECO:0000256" key="1">
    <source>
        <dbReference type="ARBA" id="ARBA00006484"/>
    </source>
</evidence>